<protein>
    <recommendedName>
        <fullName evidence="7">B30.2/SPRY domain-containing protein</fullName>
    </recommendedName>
</protein>
<dbReference type="InterPro" id="IPR001870">
    <property type="entry name" value="B30.2/SPRY"/>
</dbReference>
<keyword evidence="5 6" id="KW-0472">Membrane</keyword>
<dbReference type="OrthoDB" id="3257095at2759"/>
<dbReference type="GO" id="GO:0016020">
    <property type="term" value="C:membrane"/>
    <property type="evidence" value="ECO:0007669"/>
    <property type="project" value="UniProtKB-SubCell"/>
</dbReference>
<reference evidence="8" key="1">
    <citation type="journal article" date="2020" name="Stud. Mycol.">
        <title>101 Dothideomycetes genomes: a test case for predicting lifestyles and emergence of pathogens.</title>
        <authorList>
            <person name="Haridas S."/>
            <person name="Albert R."/>
            <person name="Binder M."/>
            <person name="Bloem J."/>
            <person name="Labutti K."/>
            <person name="Salamov A."/>
            <person name="Andreopoulos B."/>
            <person name="Baker S."/>
            <person name="Barry K."/>
            <person name="Bills G."/>
            <person name="Bluhm B."/>
            <person name="Cannon C."/>
            <person name="Castanera R."/>
            <person name="Culley D."/>
            <person name="Daum C."/>
            <person name="Ezra D."/>
            <person name="Gonzalez J."/>
            <person name="Henrissat B."/>
            <person name="Kuo A."/>
            <person name="Liang C."/>
            <person name="Lipzen A."/>
            <person name="Lutzoni F."/>
            <person name="Magnuson J."/>
            <person name="Mondo S."/>
            <person name="Nolan M."/>
            <person name="Ohm R."/>
            <person name="Pangilinan J."/>
            <person name="Park H.-J."/>
            <person name="Ramirez L."/>
            <person name="Alfaro M."/>
            <person name="Sun H."/>
            <person name="Tritt A."/>
            <person name="Yoshinaga Y."/>
            <person name="Zwiers L.-H."/>
            <person name="Turgeon B."/>
            <person name="Goodwin S."/>
            <person name="Spatafora J."/>
            <person name="Crous P."/>
            <person name="Grigoriev I."/>
        </authorList>
    </citation>
    <scope>NUCLEOTIDE SEQUENCE</scope>
    <source>
        <strain evidence="8">CBS 125425</strain>
    </source>
</reference>
<feature type="transmembrane region" description="Helical" evidence="6">
    <location>
        <begin position="232"/>
        <end position="259"/>
    </location>
</feature>
<evidence type="ECO:0000256" key="2">
    <source>
        <dbReference type="ARBA" id="ARBA00022448"/>
    </source>
</evidence>
<feature type="transmembrane region" description="Helical" evidence="6">
    <location>
        <begin position="192"/>
        <end position="212"/>
    </location>
</feature>
<organism evidence="8 9">
    <name type="scientific">Polyplosphaeria fusca</name>
    <dbReference type="NCBI Taxonomy" id="682080"/>
    <lineage>
        <taxon>Eukaryota</taxon>
        <taxon>Fungi</taxon>
        <taxon>Dikarya</taxon>
        <taxon>Ascomycota</taxon>
        <taxon>Pezizomycotina</taxon>
        <taxon>Dothideomycetes</taxon>
        <taxon>Pleosporomycetidae</taxon>
        <taxon>Pleosporales</taxon>
        <taxon>Tetraplosphaeriaceae</taxon>
        <taxon>Polyplosphaeria</taxon>
    </lineage>
</organism>
<feature type="domain" description="B30.2/SPRY" evidence="7">
    <location>
        <begin position="1"/>
        <end position="149"/>
    </location>
</feature>
<gene>
    <name evidence="8" type="ORF">EJ04DRAFT_513864</name>
</gene>
<evidence type="ECO:0000259" key="7">
    <source>
        <dbReference type="PROSITE" id="PS50188"/>
    </source>
</evidence>
<evidence type="ECO:0000313" key="8">
    <source>
        <dbReference type="EMBL" id="KAF2732504.1"/>
    </source>
</evidence>
<comment type="caution">
    <text evidence="8">The sequence shown here is derived from an EMBL/GenBank/DDBJ whole genome shotgun (WGS) entry which is preliminary data.</text>
</comment>
<feature type="transmembrane region" description="Helical" evidence="6">
    <location>
        <begin position="322"/>
        <end position="343"/>
    </location>
</feature>
<evidence type="ECO:0000256" key="4">
    <source>
        <dbReference type="ARBA" id="ARBA00022989"/>
    </source>
</evidence>
<dbReference type="Proteomes" id="UP000799444">
    <property type="component" value="Unassembled WGS sequence"/>
</dbReference>
<keyword evidence="3 6" id="KW-0812">Transmembrane</keyword>
<feature type="transmembrane region" description="Helical" evidence="6">
    <location>
        <begin position="114"/>
        <end position="132"/>
    </location>
</feature>
<keyword evidence="2" id="KW-0813">Transport</keyword>
<evidence type="ECO:0000256" key="3">
    <source>
        <dbReference type="ARBA" id="ARBA00022692"/>
    </source>
</evidence>
<feature type="transmembrane region" description="Helical" evidence="6">
    <location>
        <begin position="152"/>
        <end position="171"/>
    </location>
</feature>
<dbReference type="Gene3D" id="1.20.1740.10">
    <property type="entry name" value="Amino acid/polyamine transporter I"/>
    <property type="match status" value="1"/>
</dbReference>
<accession>A0A9P4QTQ3</accession>
<comment type="subcellular location">
    <subcellularLocation>
        <location evidence="1">Membrane</location>
        <topology evidence="1">Multi-pass membrane protein</topology>
    </subcellularLocation>
</comment>
<evidence type="ECO:0000256" key="6">
    <source>
        <dbReference type="SAM" id="Phobius"/>
    </source>
</evidence>
<dbReference type="Pfam" id="PF13520">
    <property type="entry name" value="AA_permease_2"/>
    <property type="match status" value="1"/>
</dbReference>
<evidence type="ECO:0000256" key="5">
    <source>
        <dbReference type="ARBA" id="ARBA00023136"/>
    </source>
</evidence>
<dbReference type="InterPro" id="IPR002293">
    <property type="entry name" value="AA/rel_permease1"/>
</dbReference>
<dbReference type="EMBL" id="ML996176">
    <property type="protein sequence ID" value="KAF2732504.1"/>
    <property type="molecule type" value="Genomic_DNA"/>
</dbReference>
<dbReference type="PANTHER" id="PTHR45649:SF1">
    <property type="entry name" value="TRANSPORTER, PUTATIVE (EUROFUNG)-RELATED"/>
    <property type="match status" value="1"/>
</dbReference>
<evidence type="ECO:0000256" key="1">
    <source>
        <dbReference type="ARBA" id="ARBA00004141"/>
    </source>
</evidence>
<feature type="transmembrane region" description="Helical" evidence="6">
    <location>
        <begin position="390"/>
        <end position="409"/>
    </location>
</feature>
<proteinExistence type="predicted"/>
<name>A0A9P4QTQ3_9PLEO</name>
<sequence length="452" mass="48585">MAPTAAGQYYWASILAPKSWSGVASYATGWVSVAVSQGLVALTGFLCATLIEGIVTLHSLNPGFNPSDLTSGPSAFFTPKGWIGTLILGSILLVAFSVNALLSTHLTRIEGLVLYLHLFGFIAILVPLLYLSDHVPASTVFVTFSNEGAWPDMSLAFLVGMITNVGSLMGSETTVRLSDEVHSVARVIPCHTLITLVINGILGFAMLVGILFCLTDPESALNSPTGYPFIQVFFDASASVGGTTAAAAILLLISFSSILGQFASASRQLWAISRDKGLPGSKWLQDLNMKQHLPFHAMYATLVMPMFLGIAIVGSAAGLLNLLSFVVSSWLLAAAIPLSLLLWRRITGRIKNPYDIPPSASSSPDLEKNKIQEEGLEWGPWRMPEPIGSLVNIFALCWILLATFFSIWPQNATVNASNMNYSSLMVSAWLIVGIAWFAIWGHKTYTGPVNET</sequence>
<feature type="transmembrane region" description="Helical" evidence="6">
    <location>
        <begin position="81"/>
        <end position="102"/>
    </location>
</feature>
<keyword evidence="4 6" id="KW-1133">Transmembrane helix</keyword>
<dbReference type="PIRSF" id="PIRSF006060">
    <property type="entry name" value="AA_transporter"/>
    <property type="match status" value="1"/>
</dbReference>
<evidence type="ECO:0000313" key="9">
    <source>
        <dbReference type="Proteomes" id="UP000799444"/>
    </source>
</evidence>
<keyword evidence="9" id="KW-1185">Reference proteome</keyword>
<dbReference type="GO" id="GO:0022857">
    <property type="term" value="F:transmembrane transporter activity"/>
    <property type="evidence" value="ECO:0007669"/>
    <property type="project" value="InterPro"/>
</dbReference>
<feature type="transmembrane region" description="Helical" evidence="6">
    <location>
        <begin position="39"/>
        <end position="61"/>
    </location>
</feature>
<dbReference type="PANTHER" id="PTHR45649">
    <property type="entry name" value="AMINO-ACID PERMEASE BAT1"/>
    <property type="match status" value="1"/>
</dbReference>
<dbReference type="AlphaFoldDB" id="A0A9P4QTQ3"/>
<feature type="transmembrane region" description="Helical" evidence="6">
    <location>
        <begin position="421"/>
        <end position="440"/>
    </location>
</feature>
<feature type="transmembrane region" description="Helical" evidence="6">
    <location>
        <begin position="297"/>
        <end position="316"/>
    </location>
</feature>
<dbReference type="PROSITE" id="PS50188">
    <property type="entry name" value="B302_SPRY"/>
    <property type="match status" value="1"/>
</dbReference>